<organism evidence="1">
    <name type="scientific">hydrothermal vent metagenome</name>
    <dbReference type="NCBI Taxonomy" id="652676"/>
    <lineage>
        <taxon>unclassified sequences</taxon>
        <taxon>metagenomes</taxon>
        <taxon>ecological metagenomes</taxon>
    </lineage>
</organism>
<protein>
    <submittedName>
        <fullName evidence="1">Uncharacterized protein</fullName>
    </submittedName>
</protein>
<gene>
    <name evidence="1" type="ORF">MNBD_BACTEROID07-1092</name>
</gene>
<dbReference type="EMBL" id="UOET01000197">
    <property type="protein sequence ID" value="VAW28136.1"/>
    <property type="molecule type" value="Genomic_DNA"/>
</dbReference>
<name>A0A3B0V853_9ZZZZ</name>
<sequence>MSLPVHTELTVEIQEVITGAVLEFMHKNK</sequence>
<evidence type="ECO:0000313" key="1">
    <source>
        <dbReference type="EMBL" id="VAW28136.1"/>
    </source>
</evidence>
<dbReference type="AlphaFoldDB" id="A0A3B0V853"/>
<proteinExistence type="predicted"/>
<accession>A0A3B0V853</accession>
<reference evidence="1" key="1">
    <citation type="submission" date="2018-06" db="EMBL/GenBank/DDBJ databases">
        <authorList>
            <person name="Zhirakovskaya E."/>
        </authorList>
    </citation>
    <scope>NUCLEOTIDE SEQUENCE</scope>
</reference>